<accession>A0A0U1P620</accession>
<name>A0A0U1P620_PHOLE</name>
<evidence type="ECO:0000313" key="3">
    <source>
        <dbReference type="Proteomes" id="UP000030675"/>
    </source>
</evidence>
<dbReference type="EMBL" id="DF196819">
    <property type="protein sequence ID" value="GAD30052.1"/>
    <property type="molecule type" value="Genomic_DNA"/>
</dbReference>
<gene>
    <name evidence="2" type="ORF">PLEI_1707</name>
</gene>
<reference evidence="3" key="1">
    <citation type="submission" date="2012-12" db="EMBL/GenBank/DDBJ databases">
        <title>Genome Sequence of Photobacterium leiognathi lrivu.4.1.</title>
        <authorList>
            <person name="Urbanczyk H."/>
            <person name="Ogura Y."/>
            <person name="Hayashi T."/>
            <person name="Dunlap P.V."/>
        </authorList>
    </citation>
    <scope>NUCLEOTIDE SEQUENCE [LARGE SCALE GENOMIC DNA]</scope>
    <source>
        <strain evidence="3">lrivu.4.1</strain>
    </source>
</reference>
<evidence type="ECO:0000256" key="1">
    <source>
        <dbReference type="SAM" id="SignalP"/>
    </source>
</evidence>
<dbReference type="RefSeq" id="WP_023932609.1">
    <property type="nucleotide sequence ID" value="NZ_DF196819.1"/>
</dbReference>
<feature type="signal peptide" evidence="1">
    <location>
        <begin position="1"/>
        <end position="17"/>
    </location>
</feature>
<keyword evidence="1" id="KW-0732">Signal</keyword>
<sequence length="153" mass="18113">MRNLLYLFFIISFPSFAITVNDSSAKTQLMKAKKQYENQINRCHLLESRELTPIKDSWLKSLPSERKQIVLQELNEKALERCVMTREKDFTYQLMDYTAKTGDKLFLNSWLILKSAMYNDSNDVLLTDNEQKNFKRLSAMPKYYYPFNIKAIS</sequence>
<feature type="chain" id="PRO_5006712586" evidence="1">
    <location>
        <begin position="18"/>
        <end position="153"/>
    </location>
</feature>
<dbReference type="HOGENOM" id="CLU_1968483_0_0_6"/>
<dbReference type="Proteomes" id="UP000030675">
    <property type="component" value="Unassembled WGS sequence"/>
</dbReference>
<dbReference type="AlphaFoldDB" id="A0A0U1P620"/>
<organism evidence="2 3">
    <name type="scientific">Photobacterium leiognathi lrivu.4.1</name>
    <dbReference type="NCBI Taxonomy" id="1248232"/>
    <lineage>
        <taxon>Bacteria</taxon>
        <taxon>Pseudomonadati</taxon>
        <taxon>Pseudomonadota</taxon>
        <taxon>Gammaproteobacteria</taxon>
        <taxon>Vibrionales</taxon>
        <taxon>Vibrionaceae</taxon>
        <taxon>Photobacterium</taxon>
    </lineage>
</organism>
<proteinExistence type="predicted"/>
<protein>
    <submittedName>
        <fullName evidence="2">Uncharacterized protein</fullName>
    </submittedName>
</protein>
<evidence type="ECO:0000313" key="2">
    <source>
        <dbReference type="EMBL" id="GAD30052.1"/>
    </source>
</evidence>